<dbReference type="InterPro" id="IPR030678">
    <property type="entry name" value="Peptide/Ni-bd"/>
</dbReference>
<sequence>MTHQKDRSSQPRIGRRHFLGGAVALGALPALASGLLMPRDARGQEAKRGGHLKLGLKGGATSDALDPATYSASVLFVIGRLWGDTLVESDPKTGAPLPSLATSWTPSTDASIWTFKIRNDVRFHDGSKMTVADIVATLKRHADKNSQSGALGLMASIASIEEKAGDLVLTLSEGNADLPLLLTDYHLIIQPKGGVENPAAAVGTGPYILKSFEPGVRATFEKNPKDWRSDRGFVDSVEILVINDNTARVAALASGQVHFVNSIDPKTVPMLQRAPTVSIIRNAGKGFYCFLMHCDTAPFDNSDLRLALKYAIDRQSILDKVLAGYGTIGNDYPVNSNYPLAPTDIEQRPYDPDKAAFYFKKSGLDRPILLRTSDAAFPGAVDAAILFQQSARKSGITIDVKREPEDGYWTNVWNKQPFCASFWGGRPTQDSRYSTSYLSTAEWNDTHFKQPDFDKLVLQARSELDEAKRKVLYRQLALMVRDDGGLILPVFNDNIMASSKTLKGYVDDIGNDMSNGYVATRVWLDA</sequence>
<dbReference type="GO" id="GO:0043190">
    <property type="term" value="C:ATP-binding cassette (ABC) transporter complex"/>
    <property type="evidence" value="ECO:0007669"/>
    <property type="project" value="InterPro"/>
</dbReference>
<dbReference type="RefSeq" id="WP_018245317.1">
    <property type="nucleotide sequence ID" value="NZ_CP050086.1"/>
</dbReference>
<keyword evidence="3" id="KW-0813">Transport</keyword>
<organism evidence="5">
    <name type="scientific">Rhizobium leguminosarum bv. trifolii</name>
    <dbReference type="NCBI Taxonomy" id="386"/>
    <lineage>
        <taxon>Bacteria</taxon>
        <taxon>Pseudomonadati</taxon>
        <taxon>Pseudomonadota</taxon>
        <taxon>Alphaproteobacteria</taxon>
        <taxon>Hyphomicrobiales</taxon>
        <taxon>Rhizobiaceae</taxon>
        <taxon>Rhizobium/Agrobacterium group</taxon>
        <taxon>Rhizobium</taxon>
    </lineage>
</organism>
<dbReference type="PANTHER" id="PTHR30290">
    <property type="entry name" value="PERIPLASMIC BINDING COMPONENT OF ABC TRANSPORTER"/>
    <property type="match status" value="1"/>
</dbReference>
<dbReference type="Pfam" id="PF00496">
    <property type="entry name" value="SBP_bac_5"/>
    <property type="match status" value="1"/>
</dbReference>
<dbReference type="PIRSF" id="PIRSF002741">
    <property type="entry name" value="MppA"/>
    <property type="match status" value="1"/>
</dbReference>
<evidence type="ECO:0000256" key="2">
    <source>
        <dbReference type="ARBA" id="ARBA00005695"/>
    </source>
</evidence>
<dbReference type="Gene3D" id="3.90.76.10">
    <property type="entry name" value="Dipeptide-binding Protein, Domain 1"/>
    <property type="match status" value="1"/>
</dbReference>
<dbReference type="InterPro" id="IPR039424">
    <property type="entry name" value="SBP_5"/>
</dbReference>
<reference evidence="5" key="1">
    <citation type="journal article" date="2015" name="BMC Genomics">
        <title>Transcriptome profiling of a Rhizobium leguminosarum bv. trifolii rosR mutant reveals the role of the transcriptional regulator RosR in motility, synthesis of cell-surface components, and other cellular processes.</title>
        <authorList>
            <person name="Rachwal K."/>
            <person name="Matczynska E."/>
            <person name="Janczarek M."/>
        </authorList>
    </citation>
    <scope>NUCLEOTIDE SEQUENCE</scope>
    <source>
        <strain evidence="5">Rt24.2</strain>
    </source>
</reference>
<dbReference type="Gene3D" id="3.40.190.10">
    <property type="entry name" value="Periplasmic binding protein-like II"/>
    <property type="match status" value="1"/>
</dbReference>
<evidence type="ECO:0000256" key="4">
    <source>
        <dbReference type="ARBA" id="ARBA00022729"/>
    </source>
</evidence>
<comment type="similarity">
    <text evidence="2">Belongs to the bacterial solute-binding protein 5 family.</text>
</comment>
<protein>
    <submittedName>
        <fullName evidence="5">Peptide ABC transporter substrate-binding protein</fullName>
    </submittedName>
</protein>
<dbReference type="GO" id="GO:0015833">
    <property type="term" value="P:peptide transport"/>
    <property type="evidence" value="ECO:0007669"/>
    <property type="project" value="TreeGrafter"/>
</dbReference>
<evidence type="ECO:0000256" key="1">
    <source>
        <dbReference type="ARBA" id="ARBA00004418"/>
    </source>
</evidence>
<dbReference type="PROSITE" id="PS51318">
    <property type="entry name" value="TAT"/>
    <property type="match status" value="1"/>
</dbReference>
<accession>A0A1B8RJ97</accession>
<dbReference type="EMBL" id="KX485874">
    <property type="protein sequence ID" value="AOO88238.1"/>
    <property type="molecule type" value="Genomic_DNA"/>
</dbReference>
<dbReference type="Gene3D" id="3.10.105.10">
    <property type="entry name" value="Dipeptide-binding Protein, Domain 3"/>
    <property type="match status" value="1"/>
</dbReference>
<evidence type="ECO:0000256" key="3">
    <source>
        <dbReference type="ARBA" id="ARBA00022448"/>
    </source>
</evidence>
<dbReference type="GO" id="GO:1904680">
    <property type="term" value="F:peptide transmembrane transporter activity"/>
    <property type="evidence" value="ECO:0007669"/>
    <property type="project" value="TreeGrafter"/>
</dbReference>
<dbReference type="InterPro" id="IPR000914">
    <property type="entry name" value="SBP_5_dom"/>
</dbReference>
<dbReference type="PANTHER" id="PTHR30290:SF10">
    <property type="entry name" value="PERIPLASMIC OLIGOPEPTIDE-BINDING PROTEIN-RELATED"/>
    <property type="match status" value="1"/>
</dbReference>
<dbReference type="SUPFAM" id="SSF53850">
    <property type="entry name" value="Periplasmic binding protein-like II"/>
    <property type="match status" value="1"/>
</dbReference>
<name>A0A1B8RJ97_RHILT</name>
<keyword evidence="4" id="KW-0732">Signal</keyword>
<dbReference type="GO" id="GO:0030288">
    <property type="term" value="C:outer membrane-bounded periplasmic space"/>
    <property type="evidence" value="ECO:0007669"/>
    <property type="project" value="UniProtKB-ARBA"/>
</dbReference>
<evidence type="ECO:0000313" key="5">
    <source>
        <dbReference type="EMBL" id="AOO88238.1"/>
    </source>
</evidence>
<reference evidence="5" key="2">
    <citation type="journal article" date="2016" name="Front. Microbiol.">
        <title>The Regulatory Protein RosR Affects Rhizobium leguminosarum bv. trifolii Protein Profiles, Cell Surface Properties, and Symbiosis with Clover.</title>
        <authorList>
            <person name="Rachwal K."/>
            <person name="Boguszewska A."/>
            <person name="Kopcinska J."/>
            <person name="Karas M."/>
            <person name="Tchorzewski M."/>
            <person name="Janczarek M."/>
        </authorList>
    </citation>
    <scope>NUCLEOTIDE SEQUENCE</scope>
    <source>
        <strain evidence="5">Rt24.2</strain>
    </source>
</reference>
<proteinExistence type="inferred from homology"/>
<dbReference type="GeneID" id="61426746"/>
<dbReference type="AlphaFoldDB" id="A0A1B8RJ97"/>
<dbReference type="InterPro" id="IPR006311">
    <property type="entry name" value="TAT_signal"/>
</dbReference>
<comment type="subcellular location">
    <subcellularLocation>
        <location evidence="1">Periplasm</location>
    </subcellularLocation>
</comment>
<dbReference type="CDD" id="cd08503">
    <property type="entry name" value="PBP2_NikA_DppA_OppA_like_17"/>
    <property type="match status" value="1"/>
</dbReference>